<accession>A0A8W7PLN6</accession>
<reference evidence="1" key="1">
    <citation type="submission" date="2022-08" db="UniProtKB">
        <authorList>
            <consortium name="EnsemblMetazoa"/>
        </authorList>
    </citation>
    <scope>IDENTIFICATION</scope>
</reference>
<dbReference type="VEuPathDB" id="VectorBase:ACON2_031145"/>
<evidence type="ECO:0000313" key="1">
    <source>
        <dbReference type="EnsemblMetazoa" id="ACOM034096-PA.1"/>
    </source>
</evidence>
<organism evidence="1">
    <name type="scientific">Anopheles coluzzii</name>
    <name type="common">African malaria mosquito</name>
    <dbReference type="NCBI Taxonomy" id="1518534"/>
    <lineage>
        <taxon>Eukaryota</taxon>
        <taxon>Metazoa</taxon>
        <taxon>Ecdysozoa</taxon>
        <taxon>Arthropoda</taxon>
        <taxon>Hexapoda</taxon>
        <taxon>Insecta</taxon>
        <taxon>Pterygota</taxon>
        <taxon>Neoptera</taxon>
        <taxon>Endopterygota</taxon>
        <taxon>Diptera</taxon>
        <taxon>Nematocera</taxon>
        <taxon>Culicoidea</taxon>
        <taxon>Culicidae</taxon>
        <taxon>Anophelinae</taxon>
        <taxon>Anopheles</taxon>
    </lineage>
</organism>
<sequence length="204" mass="22940">MASAVSFIERTCPFQHASTQPAHRDHCCRSTLNRSRSKLDRIARGEFNERRKAAAHRAGALARWFPVARRTWWPTRIRMRRRGLPATLRHRWKRSGRESGGALRRTELLPLLLVRLLLASLLSLASPWTWIGAAGQRNLEPPGNGAASDNYRPPSSSPHILDCKLLANDSPAGNNCDALPEHAEGNVLHFRYTLFPKTIPKLCS</sequence>
<proteinExistence type="predicted"/>
<protein>
    <submittedName>
        <fullName evidence="1">Uncharacterized protein</fullName>
    </submittedName>
</protein>
<dbReference type="Proteomes" id="UP000075882">
    <property type="component" value="Unassembled WGS sequence"/>
</dbReference>
<name>A0A8W7PLN6_ANOCL</name>
<dbReference type="AlphaFoldDB" id="A0A8W7PLN6"/>
<dbReference type="EnsemblMetazoa" id="ACOM034096-RA">
    <property type="protein sequence ID" value="ACOM034096-PA.1"/>
    <property type="gene ID" value="ACOM034096"/>
</dbReference>